<dbReference type="AlphaFoldDB" id="A0A7Z0EKE1"/>
<keyword evidence="2" id="KW-1185">Reference proteome</keyword>
<accession>A0A7Z0EKE1</accession>
<dbReference type="EMBL" id="JACCFS010000001">
    <property type="protein sequence ID" value="NYJ33710.1"/>
    <property type="molecule type" value="Genomic_DNA"/>
</dbReference>
<reference evidence="1 2" key="1">
    <citation type="submission" date="2020-07" db="EMBL/GenBank/DDBJ databases">
        <title>Sequencing the genomes of 1000 actinobacteria strains.</title>
        <authorList>
            <person name="Klenk H.-P."/>
        </authorList>
    </citation>
    <scope>NUCLEOTIDE SEQUENCE [LARGE SCALE GENOMIC DNA]</scope>
    <source>
        <strain evidence="1 2">DSM 44442</strain>
    </source>
</reference>
<dbReference type="Proteomes" id="UP000572051">
    <property type="component" value="Unassembled WGS sequence"/>
</dbReference>
<gene>
    <name evidence="1" type="ORF">HNR10_001591</name>
</gene>
<protein>
    <submittedName>
        <fullName evidence="1">Uncharacterized protein</fullName>
    </submittedName>
</protein>
<evidence type="ECO:0000313" key="2">
    <source>
        <dbReference type="Proteomes" id="UP000572051"/>
    </source>
</evidence>
<name>A0A7Z0EKE1_9ACTN</name>
<proteinExistence type="predicted"/>
<evidence type="ECO:0000313" key="1">
    <source>
        <dbReference type="EMBL" id="NYJ33710.1"/>
    </source>
</evidence>
<organism evidence="1 2">
    <name type="scientific">Nocardiopsis aegyptia</name>
    <dbReference type="NCBI Taxonomy" id="220378"/>
    <lineage>
        <taxon>Bacteria</taxon>
        <taxon>Bacillati</taxon>
        <taxon>Actinomycetota</taxon>
        <taxon>Actinomycetes</taxon>
        <taxon>Streptosporangiales</taxon>
        <taxon>Nocardiopsidaceae</taxon>
        <taxon>Nocardiopsis</taxon>
    </lineage>
</organism>
<comment type="caution">
    <text evidence="1">The sequence shown here is derived from an EMBL/GenBank/DDBJ whole genome shotgun (WGS) entry which is preliminary data.</text>
</comment>
<sequence length="72" mass="8087">MGPQPFRPDLRPGLVAQRPWGWRLNPWLAKPVCDRWAGHGFGPIIEGPDLVPSLIPFPVATLTPGQDARRYF</sequence>